<feature type="non-terminal residue" evidence="1">
    <location>
        <position position="1"/>
    </location>
</feature>
<dbReference type="PANTHER" id="PTHR47027">
    <property type="entry name" value="REVERSE TRANSCRIPTASE DOMAIN-CONTAINING PROTEIN"/>
    <property type="match status" value="1"/>
</dbReference>
<gene>
    <name evidence="1" type="primary">Nfu_g_1_019056</name>
</gene>
<name>A0A1A8E7G0_NOTKA</name>
<accession>A0A1A8E7G0</accession>
<protein>
    <submittedName>
        <fullName evidence="1">Rna-directed dna polymerase from mobile element jockey-like protein</fullName>
    </submittedName>
</protein>
<keyword evidence="1" id="KW-0695">RNA-directed DNA polymerase</keyword>
<keyword evidence="1" id="KW-0808">Transferase</keyword>
<organism evidence="1">
    <name type="scientific">Nothobranchius kadleci</name>
    <name type="common">African annual killifish</name>
    <dbReference type="NCBI Taxonomy" id="1051664"/>
    <lineage>
        <taxon>Eukaryota</taxon>
        <taxon>Metazoa</taxon>
        <taxon>Chordata</taxon>
        <taxon>Craniata</taxon>
        <taxon>Vertebrata</taxon>
        <taxon>Euteleostomi</taxon>
        <taxon>Actinopterygii</taxon>
        <taxon>Neopterygii</taxon>
        <taxon>Teleostei</taxon>
        <taxon>Neoteleostei</taxon>
        <taxon>Acanthomorphata</taxon>
        <taxon>Ovalentaria</taxon>
        <taxon>Atherinomorphae</taxon>
        <taxon>Cyprinodontiformes</taxon>
        <taxon>Nothobranchiidae</taxon>
        <taxon>Nothobranchius</taxon>
    </lineage>
</organism>
<reference evidence="1" key="1">
    <citation type="submission" date="2016-05" db="EMBL/GenBank/DDBJ databases">
        <authorList>
            <person name="Lavstsen T."/>
            <person name="Jespersen J.S."/>
        </authorList>
    </citation>
    <scope>NUCLEOTIDE SEQUENCE</scope>
    <source>
        <tissue evidence="1">Brain</tissue>
    </source>
</reference>
<evidence type="ECO:0000313" key="1">
    <source>
        <dbReference type="EMBL" id="SBQ41039.1"/>
    </source>
</evidence>
<dbReference type="EMBL" id="HAEA01012559">
    <property type="protein sequence ID" value="SBQ41039.1"/>
    <property type="molecule type" value="Transcribed_RNA"/>
</dbReference>
<dbReference type="PANTHER" id="PTHR47027:SF30">
    <property type="entry name" value="THAP-TYPE DOMAIN-CONTAINING PROTEIN"/>
    <property type="match status" value="1"/>
</dbReference>
<keyword evidence="1" id="KW-0548">Nucleotidyltransferase</keyword>
<reference evidence="1" key="2">
    <citation type="submission" date="2016-06" db="EMBL/GenBank/DDBJ databases">
        <title>The genome of a short-lived fish provides insights into sex chromosome evolution and the genetic control of aging.</title>
        <authorList>
            <person name="Reichwald K."/>
            <person name="Felder M."/>
            <person name="Petzold A."/>
            <person name="Koch P."/>
            <person name="Groth M."/>
            <person name="Platzer M."/>
        </authorList>
    </citation>
    <scope>NUCLEOTIDE SEQUENCE</scope>
    <source>
        <tissue evidence="1">Brain</tissue>
    </source>
</reference>
<sequence length="123" mass="13817">PEDQVSAFADDVVLLASSERDLQLSLEWFAAEGEAAGMKIRSSKSETMVLSRKRVECILQARGEVLPQEEKFKYERGKDEAIGDRSAVTQALYQSVVVKRELNWKAKLSIYLSIYIPTLTSFG</sequence>
<dbReference type="GO" id="GO:0003964">
    <property type="term" value="F:RNA-directed DNA polymerase activity"/>
    <property type="evidence" value="ECO:0007669"/>
    <property type="project" value="UniProtKB-KW"/>
</dbReference>
<dbReference type="AlphaFoldDB" id="A0A1A8E7G0"/>
<proteinExistence type="predicted"/>